<name>A8RX82_ENTBW</name>
<organism evidence="1 2">
    <name type="scientific">Enterocloster bolteae (strain ATCC BAA-613 / DSM 15670 / CCUG 46953 / JCM 12243 / WAL 16351)</name>
    <name type="common">Clostridium bolteae</name>
    <dbReference type="NCBI Taxonomy" id="411902"/>
    <lineage>
        <taxon>Bacteria</taxon>
        <taxon>Bacillati</taxon>
        <taxon>Bacillota</taxon>
        <taxon>Clostridia</taxon>
        <taxon>Lachnospirales</taxon>
        <taxon>Lachnospiraceae</taxon>
        <taxon>Enterocloster</taxon>
    </lineage>
</organism>
<proteinExistence type="predicted"/>
<dbReference type="HOGENOM" id="CLU_3060106_0_0_9"/>
<dbReference type="AlphaFoldDB" id="A8RX82"/>
<evidence type="ECO:0000313" key="1">
    <source>
        <dbReference type="EMBL" id="EDP15129.1"/>
    </source>
</evidence>
<dbReference type="PaxDb" id="411902-CLOBOL_04821"/>
<reference evidence="1 2" key="2">
    <citation type="submission" date="2007-09" db="EMBL/GenBank/DDBJ databases">
        <title>Draft genome sequence of Clostridium bolteae (ATCC BAA-613).</title>
        <authorList>
            <person name="Sudarsanam P."/>
            <person name="Ley R."/>
            <person name="Guruge J."/>
            <person name="Turnbaugh P.J."/>
            <person name="Mahowald M."/>
            <person name="Liep D."/>
            <person name="Gordon J."/>
        </authorList>
    </citation>
    <scope>NUCLEOTIDE SEQUENCE [LARGE SCALE GENOMIC DNA]</scope>
    <source>
        <strain evidence="2">ATCC BAA-613 / DSM 15670 / CCUG 46953 / JCM 12243 / WAL 16351</strain>
    </source>
</reference>
<dbReference type="Proteomes" id="UP000005396">
    <property type="component" value="Unassembled WGS sequence"/>
</dbReference>
<comment type="caution">
    <text evidence="1">The sequence shown here is derived from an EMBL/GenBank/DDBJ whole genome shotgun (WGS) entry which is preliminary data.</text>
</comment>
<dbReference type="EMBL" id="ABCC02000037">
    <property type="protein sequence ID" value="EDP15129.1"/>
    <property type="molecule type" value="Genomic_DNA"/>
</dbReference>
<accession>A8RX82</accession>
<evidence type="ECO:0000313" key="2">
    <source>
        <dbReference type="Proteomes" id="UP000005396"/>
    </source>
</evidence>
<gene>
    <name evidence="1" type="ORF">CLOBOL_04821</name>
</gene>
<protein>
    <submittedName>
        <fullName evidence="1">Uncharacterized protein</fullName>
    </submittedName>
</protein>
<sequence>MYLQNTIFLYYMPHFFIRKLLLPPKEVLIKKSLPAGTPGRLKNSFNKLFLIHI</sequence>
<reference evidence="1 2" key="1">
    <citation type="submission" date="2007-08" db="EMBL/GenBank/DDBJ databases">
        <authorList>
            <person name="Fulton L."/>
            <person name="Clifton S."/>
            <person name="Fulton B."/>
            <person name="Xu J."/>
            <person name="Minx P."/>
            <person name="Pepin K.H."/>
            <person name="Johnson M."/>
            <person name="Thiruvilangam P."/>
            <person name="Bhonagiri V."/>
            <person name="Nash W.E."/>
            <person name="Mardis E.R."/>
            <person name="Wilson R.K."/>
        </authorList>
    </citation>
    <scope>NUCLEOTIDE SEQUENCE [LARGE SCALE GENOMIC DNA]</scope>
    <source>
        <strain evidence="2">ATCC BAA-613 / DSM 15670 / CCUG 46953 / JCM 12243 / WAL 16351</strain>
    </source>
</reference>